<evidence type="ECO:0000256" key="6">
    <source>
        <dbReference type="ARBA" id="ARBA00022989"/>
    </source>
</evidence>
<evidence type="ECO:0000256" key="3">
    <source>
        <dbReference type="ARBA" id="ARBA00022676"/>
    </source>
</evidence>
<feature type="transmembrane region" description="Helical" evidence="8">
    <location>
        <begin position="39"/>
        <end position="58"/>
    </location>
</feature>
<evidence type="ECO:0000256" key="1">
    <source>
        <dbReference type="ARBA" id="ARBA00004651"/>
    </source>
</evidence>
<keyword evidence="5 8" id="KW-0812">Transmembrane</keyword>
<dbReference type="Pfam" id="PF13231">
    <property type="entry name" value="PMT_2"/>
    <property type="match status" value="1"/>
</dbReference>
<evidence type="ECO:0000256" key="4">
    <source>
        <dbReference type="ARBA" id="ARBA00022679"/>
    </source>
</evidence>
<dbReference type="InterPro" id="IPR038731">
    <property type="entry name" value="RgtA/B/C-like"/>
</dbReference>
<evidence type="ECO:0000256" key="7">
    <source>
        <dbReference type="ARBA" id="ARBA00023136"/>
    </source>
</evidence>
<keyword evidence="6 8" id="KW-1133">Transmembrane helix</keyword>
<evidence type="ECO:0000313" key="11">
    <source>
        <dbReference type="Proteomes" id="UP000593892"/>
    </source>
</evidence>
<feature type="transmembrane region" description="Helical" evidence="8">
    <location>
        <begin position="145"/>
        <end position="163"/>
    </location>
</feature>
<keyword evidence="4 10" id="KW-0808">Transferase</keyword>
<dbReference type="GO" id="GO:0005886">
    <property type="term" value="C:plasma membrane"/>
    <property type="evidence" value="ECO:0007669"/>
    <property type="project" value="UniProtKB-SubCell"/>
</dbReference>
<feature type="transmembrane region" description="Helical" evidence="8">
    <location>
        <begin position="322"/>
        <end position="344"/>
    </location>
</feature>
<feature type="transmembrane region" description="Helical" evidence="8">
    <location>
        <begin position="267"/>
        <end position="289"/>
    </location>
</feature>
<keyword evidence="7 8" id="KW-0472">Membrane</keyword>
<feature type="transmembrane region" description="Helical" evidence="8">
    <location>
        <begin position="350"/>
        <end position="370"/>
    </location>
</feature>
<dbReference type="AlphaFoldDB" id="A0A7S7SM33"/>
<protein>
    <submittedName>
        <fullName evidence="10">Glycosyltransferase family 39 protein</fullName>
    </submittedName>
</protein>
<dbReference type="PANTHER" id="PTHR33908">
    <property type="entry name" value="MANNOSYLTRANSFERASE YKCB-RELATED"/>
    <property type="match status" value="1"/>
</dbReference>
<comment type="subcellular location">
    <subcellularLocation>
        <location evidence="1">Cell membrane</location>
        <topology evidence="1">Multi-pass membrane protein</topology>
    </subcellularLocation>
</comment>
<dbReference type="InterPro" id="IPR050297">
    <property type="entry name" value="LipidA_mod_glycosyltrf_83"/>
</dbReference>
<dbReference type="Proteomes" id="UP000593892">
    <property type="component" value="Chromosome"/>
</dbReference>
<reference evidence="10 11" key="1">
    <citation type="submission" date="2020-10" db="EMBL/GenBank/DDBJ databases">
        <title>Complete genome sequence of Paludibaculum fermentans P105T, a facultatively anaerobic acidobacterium capable of dissimilatory Fe(III) reduction.</title>
        <authorList>
            <person name="Dedysh S.N."/>
            <person name="Beletsky A.V."/>
            <person name="Kulichevskaya I.S."/>
            <person name="Mardanov A.V."/>
            <person name="Ravin N.V."/>
        </authorList>
    </citation>
    <scope>NUCLEOTIDE SEQUENCE [LARGE SCALE GENOMIC DNA]</scope>
    <source>
        <strain evidence="10 11">P105</strain>
    </source>
</reference>
<feature type="transmembrane region" description="Helical" evidence="8">
    <location>
        <begin position="377"/>
        <end position="394"/>
    </location>
</feature>
<feature type="transmembrane region" description="Helical" evidence="8">
    <location>
        <begin position="197"/>
        <end position="213"/>
    </location>
</feature>
<sequence length="532" mass="59233">MKRGVLSIGLLLLLAAVLTPGSALEALFGRAPGSLTSGPAIFKILLGLHAVLLVLWSLRRPVLLAQAEERQAMPWLPLGILTVLALVLRLIHLNTCLWMDEIFAVMDNISPPLNVILTSFASQNQHMLFSVMARVCVVVFGLNEWAVRLPAVFFGVASLWALFLLGRRVTGDREALLATALLTVSYHHIWFSQNARGYSGLLFFTLAGTWLWLEAERRGSLRLWLFYSICGALGLWTHLTMAFVLASHGIISLIQLMVRRGWRQVGWWIPFASMFLAGTLALQLHALALPEFLRTGLGEVSLPSEWTDPLWVVREAVRSLKLGFSSVAVLVVGGLVMALGWFDIHRRNAAAAWAFVLPGVISGGLMLAMGHNLWPRFFFFCMGFALLIAMHGALRSVELLRLPSKVGLGLAGLIVLASALTVPRVYRYPKQDFTGARDYVEQFHQPVAAVGLAANAYTWYAPQWQRPLTDQAFLDLYKTKPTEWLVYTLPVHLKAWDPQTWQIVNQDYQVVREFPGTLGDGTVYVCRRGARP</sequence>
<keyword evidence="11" id="KW-1185">Reference proteome</keyword>
<feature type="transmembrane region" description="Helical" evidence="8">
    <location>
        <begin position="225"/>
        <end position="247"/>
    </location>
</feature>
<organism evidence="10 11">
    <name type="scientific">Paludibaculum fermentans</name>
    <dbReference type="NCBI Taxonomy" id="1473598"/>
    <lineage>
        <taxon>Bacteria</taxon>
        <taxon>Pseudomonadati</taxon>
        <taxon>Acidobacteriota</taxon>
        <taxon>Terriglobia</taxon>
        <taxon>Bryobacterales</taxon>
        <taxon>Bryobacteraceae</taxon>
        <taxon>Paludibaculum</taxon>
    </lineage>
</organism>
<feature type="domain" description="Glycosyltransferase RgtA/B/C/D-like" evidence="9">
    <location>
        <begin position="129"/>
        <end position="276"/>
    </location>
</feature>
<feature type="transmembrane region" description="Helical" evidence="8">
    <location>
        <begin position="406"/>
        <end position="426"/>
    </location>
</feature>
<dbReference type="GO" id="GO:0009103">
    <property type="term" value="P:lipopolysaccharide biosynthetic process"/>
    <property type="evidence" value="ECO:0007669"/>
    <property type="project" value="UniProtKB-ARBA"/>
</dbReference>
<keyword evidence="3" id="KW-0328">Glycosyltransferase</keyword>
<evidence type="ECO:0000259" key="9">
    <source>
        <dbReference type="Pfam" id="PF13231"/>
    </source>
</evidence>
<evidence type="ECO:0000256" key="8">
    <source>
        <dbReference type="SAM" id="Phobius"/>
    </source>
</evidence>
<dbReference type="PANTHER" id="PTHR33908:SF11">
    <property type="entry name" value="MEMBRANE PROTEIN"/>
    <property type="match status" value="1"/>
</dbReference>
<name>A0A7S7SM33_PALFE</name>
<dbReference type="EMBL" id="CP063849">
    <property type="protein sequence ID" value="QOY90847.1"/>
    <property type="molecule type" value="Genomic_DNA"/>
</dbReference>
<gene>
    <name evidence="10" type="ORF">IRI77_13135</name>
</gene>
<dbReference type="RefSeq" id="WP_194452504.1">
    <property type="nucleotide sequence ID" value="NZ_CP063849.1"/>
</dbReference>
<accession>A0A7S7SM33</accession>
<evidence type="ECO:0000313" key="10">
    <source>
        <dbReference type="EMBL" id="QOY90847.1"/>
    </source>
</evidence>
<dbReference type="GO" id="GO:0016763">
    <property type="term" value="F:pentosyltransferase activity"/>
    <property type="evidence" value="ECO:0007669"/>
    <property type="project" value="TreeGrafter"/>
</dbReference>
<dbReference type="KEGG" id="pfer:IRI77_13135"/>
<evidence type="ECO:0000256" key="2">
    <source>
        <dbReference type="ARBA" id="ARBA00022475"/>
    </source>
</evidence>
<evidence type="ECO:0000256" key="5">
    <source>
        <dbReference type="ARBA" id="ARBA00022692"/>
    </source>
</evidence>
<proteinExistence type="predicted"/>
<feature type="transmembrane region" description="Helical" evidence="8">
    <location>
        <begin position="72"/>
        <end position="91"/>
    </location>
</feature>
<keyword evidence="2" id="KW-1003">Cell membrane</keyword>